<proteinExistence type="predicted"/>
<gene>
    <name evidence="2" type="ORF">FA13DRAFT_1735302</name>
</gene>
<evidence type="ECO:0000256" key="1">
    <source>
        <dbReference type="SAM" id="MobiDB-lite"/>
    </source>
</evidence>
<evidence type="ECO:0000313" key="3">
    <source>
        <dbReference type="Proteomes" id="UP000298030"/>
    </source>
</evidence>
<keyword evidence="3" id="KW-1185">Reference proteome</keyword>
<organism evidence="2 3">
    <name type="scientific">Coprinellus micaceus</name>
    <name type="common">Glistening ink-cap mushroom</name>
    <name type="synonym">Coprinus micaceus</name>
    <dbReference type="NCBI Taxonomy" id="71717"/>
    <lineage>
        <taxon>Eukaryota</taxon>
        <taxon>Fungi</taxon>
        <taxon>Dikarya</taxon>
        <taxon>Basidiomycota</taxon>
        <taxon>Agaricomycotina</taxon>
        <taxon>Agaricomycetes</taxon>
        <taxon>Agaricomycetidae</taxon>
        <taxon>Agaricales</taxon>
        <taxon>Agaricineae</taxon>
        <taxon>Psathyrellaceae</taxon>
        <taxon>Coprinellus</taxon>
    </lineage>
</organism>
<comment type="caution">
    <text evidence="2">The sequence shown here is derived from an EMBL/GenBank/DDBJ whole genome shotgun (WGS) entry which is preliminary data.</text>
</comment>
<dbReference type="EMBL" id="QPFP01000030">
    <property type="protein sequence ID" value="TEB28777.1"/>
    <property type="molecule type" value="Genomic_DNA"/>
</dbReference>
<reference evidence="2 3" key="1">
    <citation type="journal article" date="2019" name="Nat. Ecol. Evol.">
        <title>Megaphylogeny resolves global patterns of mushroom evolution.</title>
        <authorList>
            <person name="Varga T."/>
            <person name="Krizsan K."/>
            <person name="Foldi C."/>
            <person name="Dima B."/>
            <person name="Sanchez-Garcia M."/>
            <person name="Sanchez-Ramirez S."/>
            <person name="Szollosi G.J."/>
            <person name="Szarkandi J.G."/>
            <person name="Papp V."/>
            <person name="Albert L."/>
            <person name="Andreopoulos W."/>
            <person name="Angelini C."/>
            <person name="Antonin V."/>
            <person name="Barry K.W."/>
            <person name="Bougher N.L."/>
            <person name="Buchanan P."/>
            <person name="Buyck B."/>
            <person name="Bense V."/>
            <person name="Catcheside P."/>
            <person name="Chovatia M."/>
            <person name="Cooper J."/>
            <person name="Damon W."/>
            <person name="Desjardin D."/>
            <person name="Finy P."/>
            <person name="Geml J."/>
            <person name="Haridas S."/>
            <person name="Hughes K."/>
            <person name="Justo A."/>
            <person name="Karasinski D."/>
            <person name="Kautmanova I."/>
            <person name="Kiss B."/>
            <person name="Kocsube S."/>
            <person name="Kotiranta H."/>
            <person name="LaButti K.M."/>
            <person name="Lechner B.E."/>
            <person name="Liimatainen K."/>
            <person name="Lipzen A."/>
            <person name="Lukacs Z."/>
            <person name="Mihaltcheva S."/>
            <person name="Morgado L.N."/>
            <person name="Niskanen T."/>
            <person name="Noordeloos M.E."/>
            <person name="Ohm R.A."/>
            <person name="Ortiz-Santana B."/>
            <person name="Ovrebo C."/>
            <person name="Racz N."/>
            <person name="Riley R."/>
            <person name="Savchenko A."/>
            <person name="Shiryaev A."/>
            <person name="Soop K."/>
            <person name="Spirin V."/>
            <person name="Szebenyi C."/>
            <person name="Tomsovsky M."/>
            <person name="Tulloss R.E."/>
            <person name="Uehling J."/>
            <person name="Grigoriev I.V."/>
            <person name="Vagvolgyi C."/>
            <person name="Papp T."/>
            <person name="Martin F.M."/>
            <person name="Miettinen O."/>
            <person name="Hibbett D.S."/>
            <person name="Nagy L.G."/>
        </authorList>
    </citation>
    <scope>NUCLEOTIDE SEQUENCE [LARGE SCALE GENOMIC DNA]</scope>
    <source>
        <strain evidence="2 3">FP101781</strain>
    </source>
</reference>
<dbReference type="OrthoDB" id="3068893at2759"/>
<accession>A0A4Y7T3N7</accession>
<dbReference type="AlphaFoldDB" id="A0A4Y7T3N7"/>
<feature type="compositionally biased region" description="Low complexity" evidence="1">
    <location>
        <begin position="91"/>
        <end position="101"/>
    </location>
</feature>
<name>A0A4Y7T3N7_COPMI</name>
<protein>
    <submittedName>
        <fullName evidence="2">Uncharacterized protein</fullName>
    </submittedName>
</protein>
<feature type="region of interest" description="Disordered" evidence="1">
    <location>
        <begin position="28"/>
        <end position="101"/>
    </location>
</feature>
<sequence length="636" mass="70808">MVLQTHSNGFPVLSPQFAFLAIQSLTSRPRTPTEHEKPSPFPAGSQPADSEHLLSKQTPASASLSIPQPPPLPEFLPIQSLSSNPTRRKQTSTTQPPTQQTEIVQTFFLPSELLHIIFVFALEPSSSNIDLDEKITLRVTSLSCAQVCQQWRLAARDCCILWPNAVDFQWQLPEVIADLLPLSRPHPIDIGHRAAPFRIAKQRDIAVLNLLKAESSRIHEWNVEFPLARQRHSMPGWVFPSQATDQPLVTALRYTGEVTSPLWDLQALSLNLQKLSIRNVRSIRPLQDTVFFNTLTELWVSNVSKVNRPSHVEWHSTMQGMPHLKLLALHSAIRKDGNALPVPDLWLPQLRLLSLQSEDWSGAKGQIKLLQHLQLPQMCGLDLGLPSASIFEGRSRDVDRFVEKCQRLILQRVGGMGPATTLTPADTPQIEIGVRPTTNGCQLTLGTVQHPDLTLSWNGEQGSSPVLEYLDIHGKTRPRFPPLNVMFHNATISDAYHIFQIVSDAIWKASYVRVHLEADLASHPSVGHVASALPSLISRMLQLKVLKLDKGSSGVVKSLFILVPSSAIALTLQSSGFSSLNMPILRNLERIVLDIGQDEADSMGWVPIIDDSAIDEVEKYAAWRKNHGFPIEVVRR</sequence>
<evidence type="ECO:0000313" key="2">
    <source>
        <dbReference type="EMBL" id="TEB28777.1"/>
    </source>
</evidence>
<dbReference type="Proteomes" id="UP000298030">
    <property type="component" value="Unassembled WGS sequence"/>
</dbReference>
<dbReference type="STRING" id="71717.A0A4Y7T3N7"/>